<dbReference type="Pfam" id="PF02518">
    <property type="entry name" value="HATPase_c"/>
    <property type="match status" value="1"/>
</dbReference>
<protein>
    <recommendedName>
        <fullName evidence="3">histidine kinase</fullName>
        <ecNumber evidence="3">2.7.13.3</ecNumber>
    </recommendedName>
</protein>
<reference evidence="15" key="1">
    <citation type="submission" date="2024-05" db="EMBL/GenBank/DDBJ databases">
        <title>Whole genome shotgun sequence of Streptomyces hydrogenans NBRC 13475.</title>
        <authorList>
            <person name="Komaki H."/>
            <person name="Tamura T."/>
        </authorList>
    </citation>
    <scope>NUCLEOTIDE SEQUENCE</scope>
    <source>
        <strain evidence="15">NBRC 13475</strain>
    </source>
</reference>
<dbReference type="EMBL" id="BNDW01000019">
    <property type="protein sequence ID" value="GHI21195.1"/>
    <property type="molecule type" value="Genomic_DNA"/>
</dbReference>
<dbReference type="SMART" id="SM00388">
    <property type="entry name" value="HisKA"/>
    <property type="match status" value="1"/>
</dbReference>
<accession>A0ABQ3P864</accession>
<evidence type="ECO:0000256" key="12">
    <source>
        <dbReference type="SAM" id="Phobius"/>
    </source>
</evidence>
<organism evidence="15 16">
    <name type="scientific">Streptomyces hydrogenans</name>
    <dbReference type="NCBI Taxonomy" id="1873719"/>
    <lineage>
        <taxon>Bacteria</taxon>
        <taxon>Bacillati</taxon>
        <taxon>Actinomycetota</taxon>
        <taxon>Actinomycetes</taxon>
        <taxon>Kitasatosporales</taxon>
        <taxon>Streptomycetaceae</taxon>
        <taxon>Streptomyces</taxon>
    </lineage>
</organism>
<evidence type="ECO:0000313" key="16">
    <source>
        <dbReference type="Proteomes" id="UP001052739"/>
    </source>
</evidence>
<dbReference type="EC" id="2.7.13.3" evidence="3"/>
<keyword evidence="8 12" id="KW-1133">Transmembrane helix</keyword>
<evidence type="ECO:0000256" key="10">
    <source>
        <dbReference type="ARBA" id="ARBA00023136"/>
    </source>
</evidence>
<dbReference type="InterPro" id="IPR003660">
    <property type="entry name" value="HAMP_dom"/>
</dbReference>
<dbReference type="Gene3D" id="3.30.565.10">
    <property type="entry name" value="Histidine kinase-like ATPase, C-terminal domain"/>
    <property type="match status" value="1"/>
</dbReference>
<comment type="catalytic activity">
    <reaction evidence="1">
        <text>ATP + protein L-histidine = ADP + protein N-phospho-L-histidine.</text>
        <dbReference type="EC" id="2.7.13.3"/>
    </reaction>
</comment>
<evidence type="ECO:0000259" key="14">
    <source>
        <dbReference type="PROSITE" id="PS50885"/>
    </source>
</evidence>
<dbReference type="SUPFAM" id="SSF47384">
    <property type="entry name" value="Homodimeric domain of signal transducing histidine kinase"/>
    <property type="match status" value="1"/>
</dbReference>
<dbReference type="CDD" id="cd06225">
    <property type="entry name" value="HAMP"/>
    <property type="match status" value="1"/>
</dbReference>
<dbReference type="Gene3D" id="6.10.340.10">
    <property type="match status" value="1"/>
</dbReference>
<evidence type="ECO:0000259" key="13">
    <source>
        <dbReference type="PROSITE" id="PS50109"/>
    </source>
</evidence>
<keyword evidence="9" id="KW-0902">Two-component regulatory system</keyword>
<evidence type="ECO:0000256" key="8">
    <source>
        <dbReference type="ARBA" id="ARBA00022989"/>
    </source>
</evidence>
<dbReference type="PROSITE" id="PS50885">
    <property type="entry name" value="HAMP"/>
    <property type="match status" value="1"/>
</dbReference>
<evidence type="ECO:0000256" key="6">
    <source>
        <dbReference type="ARBA" id="ARBA00022692"/>
    </source>
</evidence>
<dbReference type="InterPro" id="IPR004358">
    <property type="entry name" value="Sig_transdc_His_kin-like_C"/>
</dbReference>
<keyword evidence="16" id="KW-1185">Reference proteome</keyword>
<feature type="compositionally biased region" description="Basic and acidic residues" evidence="11">
    <location>
        <begin position="77"/>
        <end position="90"/>
    </location>
</feature>
<sequence length="635" mass="66971">MYGNGPRSAYGNGAGDGQGTAYGNGGGDGQGTAYGEGVGTAYGEGVGTAYGDGVGTPYSEGVGTPYGDRVGVPGPREAGDGGPREADGLRPGRLARVRALGRREAAGTGGRGAAVAAAPGPHPSDGDVRRDGSGARSGPEGDTAGGVREPRNRARGRRPRPFGLRTRLVFAFLLVAAVGCGTTAALTYRAARSAILEQTQNTAVSAFRQQVEDLNINLPLDEASLRDRLLHIARQGKPRPWRVYAEYGSLRASSTDRPTSSVLTPELRARAHARGGTPHTSFQRVVKNGSPYLTIAVPAGFLTQAGQETTQPTGLVLYAVMELDEEEGNIEAMVTAARDGALPALAVALIPALIAARGVLRPVRELRRAAASMGRGRLDTRIHAKGSDELADLARTFNESAAELERSVAELRRAEARARRFASDVSHELRTPLAGMLAVTEVLDEDAGTLDSDTARAVRLISAETVKLAVLVEDLMEISRFDARAAELHTDEVDVADCVRKTLSSRHWTDPEQVHAALGEGIRARLDPRRFDVVVANLVGNALRHGRALVTVRVYVDEDGSTLVVQVSDRGPGIHPDVLPHVFERFYKADPARTRSAGSGLGLAITQENVRLHGGTVSAANHPAGGAVFTVRIPL</sequence>
<dbReference type="InterPro" id="IPR036097">
    <property type="entry name" value="HisK_dim/P_sf"/>
</dbReference>
<dbReference type="SUPFAM" id="SSF55874">
    <property type="entry name" value="ATPase domain of HSP90 chaperone/DNA topoisomerase II/histidine kinase"/>
    <property type="match status" value="1"/>
</dbReference>
<evidence type="ECO:0000256" key="5">
    <source>
        <dbReference type="ARBA" id="ARBA00022679"/>
    </source>
</evidence>
<dbReference type="Proteomes" id="UP001052739">
    <property type="component" value="Unassembled WGS sequence"/>
</dbReference>
<evidence type="ECO:0000256" key="1">
    <source>
        <dbReference type="ARBA" id="ARBA00000085"/>
    </source>
</evidence>
<dbReference type="PROSITE" id="PS50109">
    <property type="entry name" value="HIS_KIN"/>
    <property type="match status" value="1"/>
</dbReference>
<dbReference type="SUPFAM" id="SSF158472">
    <property type="entry name" value="HAMP domain-like"/>
    <property type="match status" value="1"/>
</dbReference>
<dbReference type="InterPro" id="IPR005467">
    <property type="entry name" value="His_kinase_dom"/>
</dbReference>
<evidence type="ECO:0000256" key="11">
    <source>
        <dbReference type="SAM" id="MobiDB-lite"/>
    </source>
</evidence>
<evidence type="ECO:0000256" key="4">
    <source>
        <dbReference type="ARBA" id="ARBA00022553"/>
    </source>
</evidence>
<dbReference type="SMART" id="SM00387">
    <property type="entry name" value="HATPase_c"/>
    <property type="match status" value="1"/>
</dbReference>
<feature type="domain" description="Histidine kinase" evidence="13">
    <location>
        <begin position="424"/>
        <end position="635"/>
    </location>
</feature>
<dbReference type="Pfam" id="PF00672">
    <property type="entry name" value="HAMP"/>
    <property type="match status" value="1"/>
</dbReference>
<dbReference type="CDD" id="cd00082">
    <property type="entry name" value="HisKA"/>
    <property type="match status" value="1"/>
</dbReference>
<gene>
    <name evidence="15" type="ORF">Shyd_25660</name>
</gene>
<evidence type="ECO:0000256" key="3">
    <source>
        <dbReference type="ARBA" id="ARBA00012438"/>
    </source>
</evidence>
<dbReference type="PANTHER" id="PTHR45436">
    <property type="entry name" value="SENSOR HISTIDINE KINASE YKOH"/>
    <property type="match status" value="1"/>
</dbReference>
<dbReference type="InterPro" id="IPR003594">
    <property type="entry name" value="HATPase_dom"/>
</dbReference>
<name>A0ABQ3P864_9ACTN</name>
<comment type="caution">
    <text evidence="15">The sequence shown here is derived from an EMBL/GenBank/DDBJ whole genome shotgun (WGS) entry which is preliminary data.</text>
</comment>
<proteinExistence type="predicted"/>
<feature type="compositionally biased region" description="Gly residues" evidence="11">
    <location>
        <begin position="12"/>
        <end position="54"/>
    </location>
</feature>
<keyword evidence="7" id="KW-0418">Kinase</keyword>
<evidence type="ECO:0000256" key="2">
    <source>
        <dbReference type="ARBA" id="ARBA00004236"/>
    </source>
</evidence>
<feature type="transmembrane region" description="Helical" evidence="12">
    <location>
        <begin position="168"/>
        <end position="188"/>
    </location>
</feature>
<dbReference type="InterPro" id="IPR036890">
    <property type="entry name" value="HATPase_C_sf"/>
</dbReference>
<dbReference type="InterPro" id="IPR050428">
    <property type="entry name" value="TCS_sensor_his_kinase"/>
</dbReference>
<keyword evidence="5" id="KW-0808">Transferase</keyword>
<feature type="region of interest" description="Disordered" evidence="11">
    <location>
        <begin position="1"/>
        <end position="159"/>
    </location>
</feature>
<dbReference type="SMART" id="SM00304">
    <property type="entry name" value="HAMP"/>
    <property type="match status" value="1"/>
</dbReference>
<keyword evidence="10 12" id="KW-0472">Membrane</keyword>
<evidence type="ECO:0000256" key="7">
    <source>
        <dbReference type="ARBA" id="ARBA00022777"/>
    </source>
</evidence>
<dbReference type="Pfam" id="PF00512">
    <property type="entry name" value="HisKA"/>
    <property type="match status" value="1"/>
</dbReference>
<dbReference type="PANTHER" id="PTHR45436:SF5">
    <property type="entry name" value="SENSOR HISTIDINE KINASE TRCS"/>
    <property type="match status" value="1"/>
</dbReference>
<evidence type="ECO:0000313" key="15">
    <source>
        <dbReference type="EMBL" id="GHI21195.1"/>
    </source>
</evidence>
<comment type="subcellular location">
    <subcellularLocation>
        <location evidence="2">Cell membrane</location>
    </subcellularLocation>
</comment>
<keyword evidence="4" id="KW-0597">Phosphoprotein</keyword>
<dbReference type="PRINTS" id="PR00344">
    <property type="entry name" value="BCTRLSENSOR"/>
</dbReference>
<evidence type="ECO:0000256" key="9">
    <source>
        <dbReference type="ARBA" id="ARBA00023012"/>
    </source>
</evidence>
<dbReference type="InterPro" id="IPR003661">
    <property type="entry name" value="HisK_dim/P_dom"/>
</dbReference>
<feature type="domain" description="HAMP" evidence="14">
    <location>
        <begin position="357"/>
        <end position="409"/>
    </location>
</feature>
<dbReference type="Gene3D" id="1.10.287.130">
    <property type="match status" value="1"/>
</dbReference>
<feature type="compositionally biased region" description="Basic and acidic residues" evidence="11">
    <location>
        <begin position="124"/>
        <end position="133"/>
    </location>
</feature>
<dbReference type="CDD" id="cd00075">
    <property type="entry name" value="HATPase"/>
    <property type="match status" value="1"/>
</dbReference>
<keyword evidence="6 12" id="KW-0812">Transmembrane</keyword>